<reference evidence="1 3" key="1">
    <citation type="submission" date="2020-12" db="EMBL/GenBank/DDBJ databases">
        <title>strain FJAT-54423T represents a novel species of the genus Brevibacillus.</title>
        <authorList>
            <person name="Tang R."/>
        </authorList>
    </citation>
    <scope>NUCLEOTIDE SEQUENCE [LARGE SCALE GENOMIC DNA]</scope>
    <source>
        <strain evidence="1 3">FJAT-54423</strain>
    </source>
</reference>
<dbReference type="Proteomes" id="UP000595847">
    <property type="component" value="Chromosome"/>
</dbReference>
<accession>A0A7T5ENH1</accession>
<protein>
    <submittedName>
        <fullName evidence="1">Uncharacterized protein</fullName>
    </submittedName>
</protein>
<dbReference type="EMBL" id="CP073708">
    <property type="protein sequence ID" value="QUO42827.1"/>
    <property type="molecule type" value="Genomic_DNA"/>
</dbReference>
<reference evidence="2" key="2">
    <citation type="submission" date="2021-04" db="EMBL/GenBank/DDBJ databases">
        <title>Brevibacillus composti FJAT-54423, complete genome.</title>
        <authorList>
            <person name="Tang R."/>
        </authorList>
    </citation>
    <scope>NUCLEOTIDE SEQUENCE</scope>
    <source>
        <strain evidence="2">FJAT-54424</strain>
    </source>
</reference>
<organism evidence="1 3">
    <name type="scientific">Brevibacillus composti</name>
    <dbReference type="NCBI Taxonomy" id="2796470"/>
    <lineage>
        <taxon>Bacteria</taxon>
        <taxon>Bacillati</taxon>
        <taxon>Bacillota</taxon>
        <taxon>Bacilli</taxon>
        <taxon>Bacillales</taxon>
        <taxon>Paenibacillaceae</taxon>
        <taxon>Brevibacillus</taxon>
    </lineage>
</organism>
<evidence type="ECO:0000313" key="3">
    <source>
        <dbReference type="Proteomes" id="UP000595847"/>
    </source>
</evidence>
<evidence type="ECO:0000313" key="4">
    <source>
        <dbReference type="Proteomes" id="UP000677234"/>
    </source>
</evidence>
<dbReference type="AlphaFoldDB" id="A0A7T5ENH1"/>
<evidence type="ECO:0000313" key="1">
    <source>
        <dbReference type="EMBL" id="QQE75801.1"/>
    </source>
</evidence>
<dbReference type="RefSeq" id="WP_198829315.1">
    <property type="nucleotide sequence ID" value="NZ_CP066308.1"/>
</dbReference>
<name>A0A7T5ENH1_9BACL</name>
<dbReference type="KEGG" id="bcop:JD108_07990"/>
<keyword evidence="4" id="KW-1185">Reference proteome</keyword>
<dbReference type="Proteomes" id="UP000677234">
    <property type="component" value="Chromosome"/>
</dbReference>
<evidence type="ECO:0000313" key="2">
    <source>
        <dbReference type="EMBL" id="QUO42827.1"/>
    </source>
</evidence>
<gene>
    <name evidence="1" type="ORF">JD108_07990</name>
    <name evidence="2" type="ORF">KDJ56_07670</name>
</gene>
<sequence length="111" mass="12901">MTKKEYVMGIIDTLQQQQDLLPQNLQQLLRETKETLQSIPAETFFKHSNHVVSEPARQKAFDPDSPLFRLSEGYWELRRLAERNRESHPDFLQAVNQLDGLLGASEGYFPE</sequence>
<proteinExistence type="predicted"/>
<dbReference type="EMBL" id="CP066308">
    <property type="protein sequence ID" value="QQE75801.1"/>
    <property type="molecule type" value="Genomic_DNA"/>
</dbReference>